<accession>A0ABX5A7J9</accession>
<dbReference type="Proteomes" id="UP000239698">
    <property type="component" value="Unassembled WGS sequence"/>
</dbReference>
<feature type="non-terminal residue" evidence="2">
    <location>
        <position position="1"/>
    </location>
</feature>
<name>A0ABX5A7J9_RATRA</name>
<keyword evidence="1" id="KW-1133">Transmembrane helix</keyword>
<protein>
    <recommendedName>
        <fullName evidence="4">Gram-positive cocci surface proteins LPxTG domain-containing protein</fullName>
    </recommendedName>
</protein>
<dbReference type="RefSeq" id="WP_219815063.1">
    <property type="nucleotide sequence ID" value="NZ_PSVT01000094.1"/>
</dbReference>
<gene>
    <name evidence="2" type="ORF">C5C40_16200</name>
</gene>
<proteinExistence type="predicted"/>
<keyword evidence="1" id="KW-0472">Membrane</keyword>
<feature type="transmembrane region" description="Helical" evidence="1">
    <location>
        <begin position="55"/>
        <end position="76"/>
    </location>
</feature>
<comment type="caution">
    <text evidence="2">The sequence shown here is derived from an EMBL/GenBank/DDBJ whole genome shotgun (WGS) entry which is preliminary data.</text>
</comment>
<reference evidence="2 3" key="1">
    <citation type="submission" date="2018-02" db="EMBL/GenBank/DDBJ databases">
        <title>Bacteriophage NCPPB3778 and a type I-E CRISPR drive the evolution of the US Biological Select Agent, Rathayibacter toxicus.</title>
        <authorList>
            <person name="Davis E.W.II."/>
            <person name="Tabima J.F."/>
            <person name="Weisberg A.J."/>
            <person name="Lopes L.D."/>
            <person name="Wiseman M.S."/>
            <person name="Wiseman M.S."/>
            <person name="Pupko T."/>
            <person name="Belcher M.S."/>
            <person name="Sechler A.J."/>
            <person name="Tancos M.A."/>
            <person name="Schroeder B.K."/>
            <person name="Murray T.D."/>
            <person name="Luster D.G."/>
            <person name="Schneider W.L."/>
            <person name="Rogers E."/>
            <person name="Andreote F.D."/>
            <person name="Grunwald N.J."/>
            <person name="Putnam M.L."/>
            <person name="Chang J.H."/>
        </authorList>
    </citation>
    <scope>NUCLEOTIDE SEQUENCE [LARGE SCALE GENOMIC DNA]</scope>
    <source>
        <strain evidence="2 3">AY1D6</strain>
    </source>
</reference>
<evidence type="ECO:0008006" key="4">
    <source>
        <dbReference type="Google" id="ProtNLM"/>
    </source>
</evidence>
<sequence>PDSGRLKVAGLVVPIRSAAVRGRVALVRLAGAAAPVAPDPGGRPPLAATGADIELPLGLGALLITGGIGGLVLAALRRQRAERG</sequence>
<evidence type="ECO:0000256" key="1">
    <source>
        <dbReference type="SAM" id="Phobius"/>
    </source>
</evidence>
<evidence type="ECO:0000313" key="3">
    <source>
        <dbReference type="Proteomes" id="UP000239698"/>
    </source>
</evidence>
<evidence type="ECO:0000313" key="2">
    <source>
        <dbReference type="EMBL" id="PPH70110.1"/>
    </source>
</evidence>
<keyword evidence="1" id="KW-0812">Transmembrane</keyword>
<dbReference type="EMBL" id="PSVT01000094">
    <property type="protein sequence ID" value="PPH70110.1"/>
    <property type="molecule type" value="Genomic_DNA"/>
</dbReference>
<keyword evidence="3" id="KW-1185">Reference proteome</keyword>
<organism evidence="2 3">
    <name type="scientific">Rathayibacter rathayi</name>
    <name type="common">Corynebacterium rathayi</name>
    <dbReference type="NCBI Taxonomy" id="33887"/>
    <lineage>
        <taxon>Bacteria</taxon>
        <taxon>Bacillati</taxon>
        <taxon>Actinomycetota</taxon>
        <taxon>Actinomycetes</taxon>
        <taxon>Micrococcales</taxon>
        <taxon>Microbacteriaceae</taxon>
        <taxon>Rathayibacter</taxon>
    </lineage>
</organism>